<keyword evidence="2" id="KW-0732">Signal</keyword>
<comment type="caution">
    <text evidence="3">The sequence shown here is derived from an EMBL/GenBank/DDBJ whole genome shotgun (WGS) entry which is preliminary data.</text>
</comment>
<evidence type="ECO:0000256" key="2">
    <source>
        <dbReference type="SAM" id="SignalP"/>
    </source>
</evidence>
<evidence type="ECO:0000313" key="4">
    <source>
        <dbReference type="Proteomes" id="UP000252706"/>
    </source>
</evidence>
<protein>
    <recommendedName>
        <fullName evidence="5">Lipoprotein</fullName>
    </recommendedName>
</protein>
<dbReference type="AlphaFoldDB" id="A0A366X4C7"/>
<feature type="region of interest" description="Disordered" evidence="1">
    <location>
        <begin position="48"/>
        <end position="94"/>
    </location>
</feature>
<organism evidence="3 4">
    <name type="scientific">Phaeobacter gallaeciensis</name>
    <dbReference type="NCBI Taxonomy" id="60890"/>
    <lineage>
        <taxon>Bacteria</taxon>
        <taxon>Pseudomonadati</taxon>
        <taxon>Pseudomonadota</taxon>
        <taxon>Alphaproteobacteria</taxon>
        <taxon>Rhodobacterales</taxon>
        <taxon>Roseobacteraceae</taxon>
        <taxon>Phaeobacter</taxon>
    </lineage>
</organism>
<dbReference type="OrthoDB" id="7876974at2"/>
<accession>A0A366X4C7</accession>
<feature type="chain" id="PRO_5016628314" description="Lipoprotein" evidence="2">
    <location>
        <begin position="20"/>
        <end position="94"/>
    </location>
</feature>
<evidence type="ECO:0000313" key="3">
    <source>
        <dbReference type="EMBL" id="RBW56862.1"/>
    </source>
</evidence>
<evidence type="ECO:0000256" key="1">
    <source>
        <dbReference type="SAM" id="MobiDB-lite"/>
    </source>
</evidence>
<evidence type="ECO:0008006" key="5">
    <source>
        <dbReference type="Google" id="ProtNLM"/>
    </source>
</evidence>
<feature type="compositionally biased region" description="Basic and acidic residues" evidence="1">
    <location>
        <begin position="51"/>
        <end position="65"/>
    </location>
</feature>
<name>A0A366X4C7_9RHOB</name>
<dbReference type="EMBL" id="QOCE01000025">
    <property type="protein sequence ID" value="RBW56862.1"/>
    <property type="molecule type" value="Genomic_DNA"/>
</dbReference>
<dbReference type="PROSITE" id="PS51257">
    <property type="entry name" value="PROKAR_LIPOPROTEIN"/>
    <property type="match status" value="1"/>
</dbReference>
<gene>
    <name evidence="3" type="ORF">DS909_09180</name>
</gene>
<reference evidence="3 4" key="1">
    <citation type="submission" date="2018-07" db="EMBL/GenBank/DDBJ databases">
        <title>Modular assembly of carbohydrate-degrading microbial communities in the ocean.</title>
        <authorList>
            <person name="Enke T.N."/>
            <person name="Datta M.S."/>
            <person name="Schwartzman J.A."/>
            <person name="Cermak N."/>
            <person name="Schmitz D.A."/>
            <person name="Barrere J."/>
            <person name="Cordero O.X."/>
        </authorList>
    </citation>
    <scope>NUCLEOTIDE SEQUENCE [LARGE SCALE GENOMIC DNA]</scope>
    <source>
        <strain evidence="3 4">C3M10</strain>
    </source>
</reference>
<feature type="compositionally biased region" description="Pro residues" evidence="1">
    <location>
        <begin position="66"/>
        <end position="87"/>
    </location>
</feature>
<sequence>MMKKLTLAVGLSASVLAMSACDPSAVSVGGGVYYDSMMWNDYYYGYPNRPNRPDRPDRPKPEHPIARPPVAKPPIARPPIHRPPVARPMPGRRR</sequence>
<feature type="signal peptide" evidence="2">
    <location>
        <begin position="1"/>
        <end position="19"/>
    </location>
</feature>
<proteinExistence type="predicted"/>
<dbReference type="Proteomes" id="UP000252706">
    <property type="component" value="Unassembled WGS sequence"/>
</dbReference>